<proteinExistence type="predicted"/>
<feature type="domain" description="Replication protein A 70 kDa DNA-binding subunit B/D first OB fold" evidence="1">
    <location>
        <begin position="18"/>
        <end position="115"/>
    </location>
</feature>
<accession>A0A9D4YLE6</accession>
<evidence type="ECO:0000313" key="2">
    <source>
        <dbReference type="EMBL" id="KAI5441731.1"/>
    </source>
</evidence>
<evidence type="ECO:0000259" key="1">
    <source>
        <dbReference type="Pfam" id="PF02721"/>
    </source>
</evidence>
<keyword evidence="3" id="KW-1185">Reference proteome</keyword>
<dbReference type="Gramene" id="Psat01G0097600-T1">
    <property type="protein sequence ID" value="KAI5441731.1"/>
    <property type="gene ID" value="KIW84_010976"/>
</dbReference>
<name>A0A9D4YLE6_PEA</name>
<protein>
    <recommendedName>
        <fullName evidence="1">Replication protein A 70 kDa DNA-binding subunit B/D first OB fold domain-containing protein</fullName>
    </recommendedName>
</protein>
<comment type="caution">
    <text evidence="2">The sequence shown here is derived from an EMBL/GenBank/DDBJ whole genome shotgun (WGS) entry which is preliminary data.</text>
</comment>
<evidence type="ECO:0000313" key="3">
    <source>
        <dbReference type="Proteomes" id="UP001058974"/>
    </source>
</evidence>
<dbReference type="Pfam" id="PF02721">
    <property type="entry name" value="DUF223"/>
    <property type="match status" value="1"/>
</dbReference>
<dbReference type="Gene3D" id="2.40.50.140">
    <property type="entry name" value="Nucleic acid-binding proteins"/>
    <property type="match status" value="1"/>
</dbReference>
<dbReference type="EMBL" id="JAMSHJ010000001">
    <property type="protein sequence ID" value="KAI5441731.1"/>
    <property type="molecule type" value="Genomic_DNA"/>
</dbReference>
<dbReference type="Proteomes" id="UP001058974">
    <property type="component" value="Chromosome 1"/>
</dbReference>
<reference evidence="2 3" key="1">
    <citation type="journal article" date="2022" name="Nat. Genet.">
        <title>Improved pea reference genome and pan-genome highlight genomic features and evolutionary characteristics.</title>
        <authorList>
            <person name="Yang T."/>
            <person name="Liu R."/>
            <person name="Luo Y."/>
            <person name="Hu S."/>
            <person name="Wang D."/>
            <person name="Wang C."/>
            <person name="Pandey M.K."/>
            <person name="Ge S."/>
            <person name="Xu Q."/>
            <person name="Li N."/>
            <person name="Li G."/>
            <person name="Huang Y."/>
            <person name="Saxena R.K."/>
            <person name="Ji Y."/>
            <person name="Li M."/>
            <person name="Yan X."/>
            <person name="He Y."/>
            <person name="Liu Y."/>
            <person name="Wang X."/>
            <person name="Xiang C."/>
            <person name="Varshney R.K."/>
            <person name="Ding H."/>
            <person name="Gao S."/>
            <person name="Zong X."/>
        </authorList>
    </citation>
    <scope>NUCLEOTIDE SEQUENCE [LARGE SCALE GENOMIC DNA]</scope>
    <source>
        <strain evidence="2 3">cv. Zhongwan 6</strain>
    </source>
</reference>
<dbReference type="SUPFAM" id="SSF50249">
    <property type="entry name" value="Nucleic acid-binding proteins"/>
    <property type="match status" value="1"/>
</dbReference>
<dbReference type="InterPro" id="IPR012340">
    <property type="entry name" value="NA-bd_OB-fold"/>
</dbReference>
<gene>
    <name evidence="2" type="ORF">KIW84_010976</name>
</gene>
<organism evidence="2 3">
    <name type="scientific">Pisum sativum</name>
    <name type="common">Garden pea</name>
    <name type="synonym">Lathyrus oleraceus</name>
    <dbReference type="NCBI Taxonomy" id="3888"/>
    <lineage>
        <taxon>Eukaryota</taxon>
        <taxon>Viridiplantae</taxon>
        <taxon>Streptophyta</taxon>
        <taxon>Embryophyta</taxon>
        <taxon>Tracheophyta</taxon>
        <taxon>Spermatophyta</taxon>
        <taxon>Magnoliopsida</taxon>
        <taxon>eudicotyledons</taxon>
        <taxon>Gunneridae</taxon>
        <taxon>Pentapetalae</taxon>
        <taxon>rosids</taxon>
        <taxon>fabids</taxon>
        <taxon>Fabales</taxon>
        <taxon>Fabaceae</taxon>
        <taxon>Papilionoideae</taxon>
        <taxon>50 kb inversion clade</taxon>
        <taxon>NPAAA clade</taxon>
        <taxon>Hologalegina</taxon>
        <taxon>IRL clade</taxon>
        <taxon>Fabeae</taxon>
        <taxon>Lathyrus</taxon>
    </lineage>
</organism>
<dbReference type="AlphaFoldDB" id="A0A9D4YLE6"/>
<sequence length="166" mass="19532">MFMMPDKPKIMSRPPILITELMPDQKVWKIAICVINLWIVKERNGQQHVEAIIHDVEGHQIHVVTRNHELDMWIQTLKEHYTYMVYNGDPRINDLLLKVCDNKFKLLFNGTTAITTIDMLEISLHKFKFKPFGDFSNGAFEVDRLYDTFLDQISSNLHLTFQQLLT</sequence>
<dbReference type="InterPro" id="IPR003871">
    <property type="entry name" value="RFA1B/D_OB_1st"/>
</dbReference>